<dbReference type="GO" id="GO:0016020">
    <property type="term" value="C:membrane"/>
    <property type="evidence" value="ECO:0007669"/>
    <property type="project" value="UniProtKB-SubCell"/>
</dbReference>
<feature type="transmembrane region" description="Helical" evidence="6">
    <location>
        <begin position="201"/>
        <end position="220"/>
    </location>
</feature>
<accession>A0A0U5G734</accession>
<keyword evidence="4 6" id="KW-0472">Membrane</keyword>
<feature type="transmembrane region" description="Helical" evidence="6">
    <location>
        <begin position="73"/>
        <end position="97"/>
    </location>
</feature>
<evidence type="ECO:0000256" key="4">
    <source>
        <dbReference type="ARBA" id="ARBA00023136"/>
    </source>
</evidence>
<feature type="transmembrane region" description="Helical" evidence="6">
    <location>
        <begin position="12"/>
        <end position="32"/>
    </location>
</feature>
<organism evidence="7 8">
    <name type="scientific">Aspergillus calidoustus</name>
    <dbReference type="NCBI Taxonomy" id="454130"/>
    <lineage>
        <taxon>Eukaryota</taxon>
        <taxon>Fungi</taxon>
        <taxon>Dikarya</taxon>
        <taxon>Ascomycota</taxon>
        <taxon>Pezizomycotina</taxon>
        <taxon>Eurotiomycetes</taxon>
        <taxon>Eurotiomycetidae</taxon>
        <taxon>Eurotiales</taxon>
        <taxon>Aspergillaceae</taxon>
        <taxon>Aspergillus</taxon>
        <taxon>Aspergillus subgen. Nidulantes</taxon>
    </lineage>
</organism>
<gene>
    <name evidence="7" type="ORF">ASPCAL07519</name>
</gene>
<protein>
    <recommendedName>
        <fullName evidence="9">RTA1 domain protein</fullName>
    </recommendedName>
</protein>
<evidence type="ECO:0008006" key="9">
    <source>
        <dbReference type="Google" id="ProtNLM"/>
    </source>
</evidence>
<evidence type="ECO:0000256" key="1">
    <source>
        <dbReference type="ARBA" id="ARBA00004141"/>
    </source>
</evidence>
<dbReference type="PANTHER" id="PTHR31465:SF1">
    <property type="entry name" value="PROTEIN RTA1-RELATED"/>
    <property type="match status" value="1"/>
</dbReference>
<dbReference type="AlphaFoldDB" id="A0A0U5G734"/>
<reference evidence="8" key="1">
    <citation type="journal article" date="2016" name="Genome Announc.">
        <title>Draft genome sequences of fungus Aspergillus calidoustus.</title>
        <authorList>
            <person name="Horn F."/>
            <person name="Linde J."/>
            <person name="Mattern D.J."/>
            <person name="Walther G."/>
            <person name="Guthke R."/>
            <person name="Scherlach K."/>
            <person name="Martin K."/>
            <person name="Brakhage A.A."/>
            <person name="Petzke L."/>
            <person name="Valiante V."/>
        </authorList>
    </citation>
    <scope>NUCLEOTIDE SEQUENCE [LARGE SCALE GENOMIC DNA]</scope>
    <source>
        <strain evidence="8">SF006504</strain>
    </source>
</reference>
<comment type="subcellular location">
    <subcellularLocation>
        <location evidence="1">Membrane</location>
        <topology evidence="1">Multi-pass membrane protein</topology>
    </subcellularLocation>
</comment>
<dbReference type="STRING" id="454130.A0A0U5G734"/>
<keyword evidence="2 6" id="KW-0812">Transmembrane</keyword>
<dbReference type="Proteomes" id="UP000054771">
    <property type="component" value="Unassembled WGS sequence"/>
</dbReference>
<feature type="transmembrane region" description="Helical" evidence="6">
    <location>
        <begin position="44"/>
        <end position="61"/>
    </location>
</feature>
<feature type="transmembrane region" description="Helical" evidence="6">
    <location>
        <begin position="152"/>
        <end position="180"/>
    </location>
</feature>
<sequence>MATDRNHVLYQYTPNLPCAIILAVLFALTTVFHLYQRIKAHSKYFNPFIVGGIFQIIGYGARGGSHFHTNSTLLYAIQSLLILLAPTLYAASIYTVLGRIITFLHGEHLSYIPVKWMTKVFVAGDVLSFILQAAGGGIMTSGSENAVKIGEWVIVAGLCVQLVFFGAFVITSLIFHIRIIRRPTTESERLMTKRGSIWPRDWRGLLFACYSASVFILIRSVYRLVEFVQGNDGYVISHEVFLYVFDAAMMFLVMVVMNVFHPSFVLSKTVETPIPQPERDIQCEPDLEMQQRPVPSTRD</sequence>
<dbReference type="InterPro" id="IPR007568">
    <property type="entry name" value="RTA1"/>
</dbReference>
<feature type="transmembrane region" description="Helical" evidence="6">
    <location>
        <begin position="118"/>
        <end position="140"/>
    </location>
</feature>
<evidence type="ECO:0000256" key="6">
    <source>
        <dbReference type="SAM" id="Phobius"/>
    </source>
</evidence>
<feature type="region of interest" description="Disordered" evidence="5">
    <location>
        <begin position="276"/>
        <end position="299"/>
    </location>
</feature>
<dbReference type="OrthoDB" id="3358017at2759"/>
<name>A0A0U5G734_ASPCI</name>
<feature type="transmembrane region" description="Helical" evidence="6">
    <location>
        <begin position="240"/>
        <end position="260"/>
    </location>
</feature>
<evidence type="ECO:0000256" key="3">
    <source>
        <dbReference type="ARBA" id="ARBA00022989"/>
    </source>
</evidence>
<keyword evidence="8" id="KW-1185">Reference proteome</keyword>
<proteinExistence type="predicted"/>
<keyword evidence="3 6" id="KW-1133">Transmembrane helix</keyword>
<evidence type="ECO:0000313" key="7">
    <source>
        <dbReference type="EMBL" id="CEL06414.1"/>
    </source>
</evidence>
<dbReference type="PANTHER" id="PTHR31465">
    <property type="entry name" value="PROTEIN RTA1-RELATED"/>
    <property type="match status" value="1"/>
</dbReference>
<evidence type="ECO:0000256" key="2">
    <source>
        <dbReference type="ARBA" id="ARBA00022692"/>
    </source>
</evidence>
<dbReference type="Pfam" id="PF04479">
    <property type="entry name" value="RTA1"/>
    <property type="match status" value="1"/>
</dbReference>
<dbReference type="OMA" id="RAKAHFD"/>
<dbReference type="EMBL" id="CDMC01000005">
    <property type="protein sequence ID" value="CEL06414.1"/>
    <property type="molecule type" value="Genomic_DNA"/>
</dbReference>
<evidence type="ECO:0000256" key="5">
    <source>
        <dbReference type="SAM" id="MobiDB-lite"/>
    </source>
</evidence>
<evidence type="ECO:0000313" key="8">
    <source>
        <dbReference type="Proteomes" id="UP000054771"/>
    </source>
</evidence>